<organism evidence="9 10">
    <name type="scientific">Roseomonas haemaphysalidis</name>
    <dbReference type="NCBI Taxonomy" id="2768162"/>
    <lineage>
        <taxon>Bacteria</taxon>
        <taxon>Pseudomonadati</taxon>
        <taxon>Pseudomonadota</taxon>
        <taxon>Alphaproteobacteria</taxon>
        <taxon>Acetobacterales</taxon>
        <taxon>Roseomonadaceae</taxon>
        <taxon>Roseomonas</taxon>
    </lineage>
</organism>
<keyword evidence="10" id="KW-1185">Reference proteome</keyword>
<comment type="subcellular location">
    <subcellularLocation>
        <location evidence="1">Cell membrane</location>
        <topology evidence="1">Multi-pass membrane protein</topology>
    </subcellularLocation>
</comment>
<evidence type="ECO:0000256" key="6">
    <source>
        <dbReference type="ARBA" id="ARBA00023136"/>
    </source>
</evidence>
<proteinExistence type="predicted"/>
<dbReference type="Pfam" id="PF05977">
    <property type="entry name" value="MFS_3"/>
    <property type="match status" value="1"/>
</dbReference>
<gene>
    <name evidence="9" type="ORF">IAI61_11565</name>
</gene>
<feature type="transmembrane region" description="Helical" evidence="8">
    <location>
        <begin position="124"/>
        <end position="143"/>
    </location>
</feature>
<feature type="transmembrane region" description="Helical" evidence="8">
    <location>
        <begin position="302"/>
        <end position="320"/>
    </location>
</feature>
<evidence type="ECO:0000256" key="2">
    <source>
        <dbReference type="ARBA" id="ARBA00022448"/>
    </source>
</evidence>
<feature type="transmembrane region" description="Helical" evidence="8">
    <location>
        <begin position="88"/>
        <end position="112"/>
    </location>
</feature>
<accession>A0ABS3KQF2</accession>
<sequence length="452" mass="47837">MPPPRRRRPPPPRRPRWPIRRPRRHPPRRQGARGSAELPSFAAFGALGRALATRNARIFFGGSMVAWTGLWMHRIAVGWLAWELTHSAFWVGIVAFSDLAPAALISPVAGAVADRLDRVRLTTVAQGVIACEAATVATLVATGQMRLEYLVALELASGTAASFLQPARQTLLSGIVPRADLPAAVACNSLVFNVARFIGPALAGLVIAGFGVAPAVACNAAAYTLALISMHFMRVDPAHRRGHPSTGSLWGEVREGLDYVRRHPGLGPLLGYAAMIGVLLRCVQELLPPFVERNFAREAESLALLTASFGVGALVSGVWLTARGRLQGATRISIMSGLAQAIAIAGFAATGWFPFGVLCATLIGASASLHGISTQQLAQTAARPEMRGRVLSLWGMITRACPALGALILGAAGEAFGLRLPVMVMVALALLVFAWGLSRIKHIEASLEVPPG</sequence>
<evidence type="ECO:0000256" key="5">
    <source>
        <dbReference type="ARBA" id="ARBA00022989"/>
    </source>
</evidence>
<dbReference type="Gene3D" id="1.20.1250.20">
    <property type="entry name" value="MFS general substrate transporter like domains"/>
    <property type="match status" value="1"/>
</dbReference>
<feature type="transmembrane region" description="Helical" evidence="8">
    <location>
        <begin position="58"/>
        <end position="82"/>
    </location>
</feature>
<feature type="transmembrane region" description="Helical" evidence="8">
    <location>
        <begin position="332"/>
        <end position="349"/>
    </location>
</feature>
<keyword evidence="6 8" id="KW-0472">Membrane</keyword>
<feature type="transmembrane region" description="Helical" evidence="8">
    <location>
        <begin position="205"/>
        <end position="232"/>
    </location>
</feature>
<evidence type="ECO:0000256" key="4">
    <source>
        <dbReference type="ARBA" id="ARBA00022692"/>
    </source>
</evidence>
<protein>
    <submittedName>
        <fullName evidence="9">MFS transporter</fullName>
    </submittedName>
</protein>
<evidence type="ECO:0000313" key="9">
    <source>
        <dbReference type="EMBL" id="MBO1079669.1"/>
    </source>
</evidence>
<keyword evidence="2" id="KW-0813">Transport</keyword>
<dbReference type="InterPro" id="IPR036259">
    <property type="entry name" value="MFS_trans_sf"/>
</dbReference>
<keyword evidence="5 8" id="KW-1133">Transmembrane helix</keyword>
<dbReference type="Proteomes" id="UP001518989">
    <property type="component" value="Unassembled WGS sequence"/>
</dbReference>
<evidence type="ECO:0000313" key="10">
    <source>
        <dbReference type="Proteomes" id="UP001518989"/>
    </source>
</evidence>
<evidence type="ECO:0000256" key="1">
    <source>
        <dbReference type="ARBA" id="ARBA00004651"/>
    </source>
</evidence>
<feature type="transmembrane region" description="Helical" evidence="8">
    <location>
        <begin position="393"/>
        <end position="412"/>
    </location>
</feature>
<feature type="transmembrane region" description="Helical" evidence="8">
    <location>
        <begin position="418"/>
        <end position="437"/>
    </location>
</feature>
<feature type="region of interest" description="Disordered" evidence="7">
    <location>
        <begin position="1"/>
        <end position="35"/>
    </location>
</feature>
<evidence type="ECO:0000256" key="3">
    <source>
        <dbReference type="ARBA" id="ARBA00022475"/>
    </source>
</evidence>
<keyword evidence="3" id="KW-1003">Cell membrane</keyword>
<evidence type="ECO:0000256" key="8">
    <source>
        <dbReference type="SAM" id="Phobius"/>
    </source>
</evidence>
<comment type="caution">
    <text evidence="9">The sequence shown here is derived from an EMBL/GenBank/DDBJ whole genome shotgun (WGS) entry which is preliminary data.</text>
</comment>
<keyword evidence="4 8" id="KW-0812">Transmembrane</keyword>
<evidence type="ECO:0000256" key="7">
    <source>
        <dbReference type="SAM" id="MobiDB-lite"/>
    </source>
</evidence>
<name>A0ABS3KQF2_9PROT</name>
<dbReference type="PANTHER" id="PTHR23513:SF11">
    <property type="entry name" value="STAPHYLOFERRIN A TRANSPORTER"/>
    <property type="match status" value="1"/>
</dbReference>
<dbReference type="PANTHER" id="PTHR23513">
    <property type="entry name" value="INTEGRAL MEMBRANE EFFLUX PROTEIN-RELATED"/>
    <property type="match status" value="1"/>
</dbReference>
<dbReference type="CDD" id="cd06173">
    <property type="entry name" value="MFS_MefA_like"/>
    <property type="match status" value="1"/>
</dbReference>
<dbReference type="SUPFAM" id="SSF103473">
    <property type="entry name" value="MFS general substrate transporter"/>
    <property type="match status" value="1"/>
</dbReference>
<dbReference type="EMBL" id="JACTNG010000005">
    <property type="protein sequence ID" value="MBO1079669.1"/>
    <property type="molecule type" value="Genomic_DNA"/>
</dbReference>
<dbReference type="InterPro" id="IPR010290">
    <property type="entry name" value="TM_effector"/>
</dbReference>
<reference evidence="9 10" key="1">
    <citation type="submission" date="2020-09" db="EMBL/GenBank/DDBJ databases">
        <title>Roseomonas.</title>
        <authorList>
            <person name="Zhu W."/>
        </authorList>
    </citation>
    <scope>NUCLEOTIDE SEQUENCE [LARGE SCALE GENOMIC DNA]</scope>
    <source>
        <strain evidence="9 10">573</strain>
    </source>
</reference>
<feature type="compositionally biased region" description="Basic residues" evidence="7">
    <location>
        <begin position="1"/>
        <end position="31"/>
    </location>
</feature>